<feature type="compositionally biased region" description="Basic and acidic residues" evidence="1">
    <location>
        <begin position="174"/>
        <end position="185"/>
    </location>
</feature>
<feature type="region of interest" description="Disordered" evidence="1">
    <location>
        <begin position="114"/>
        <end position="315"/>
    </location>
</feature>
<dbReference type="PANTHER" id="PTHR48227">
    <property type="entry name" value="DNA TOPOISOMERASE 1-LIKE"/>
    <property type="match status" value="1"/>
</dbReference>
<sequence length="315" mass="35089">MKSVSGEVVSCETFPLSKAARVLSNFVAADNGASPAFAAYLRRASASFNELAQLHKEHKRSGSQTKVKKQHSHGIVTDRNFESVINSSKRRDLHLRGVNNSEEEAGRIDVSLNVDVETRRHKSKNRRDGGEGKHNAGSSAVSMEVDRNMEDVGGAGKKSKIKKESSDGVNAIEVKNDTESFDGSKEKKKKKRVKLEKESNDGTQTVENNGDEPKKHKKRKNKSEIKEESISGGVKVEEPRNDSMGDHIENVVKGSKAKKHKKKRNRQEKERESEGKIKIESSNNKESRKRKHESVAVGELQGSQEKHKSKKKRSS</sequence>
<dbReference type="GeneID" id="110795728"/>
<feature type="compositionally biased region" description="Basic residues" evidence="1">
    <location>
        <begin position="255"/>
        <end position="266"/>
    </location>
</feature>
<dbReference type="RefSeq" id="XP_021856435.2">
    <property type="nucleotide sequence ID" value="XM_022000743.2"/>
</dbReference>
<evidence type="ECO:0000313" key="4">
    <source>
        <dbReference type="RefSeq" id="XP_021856435.2"/>
    </source>
</evidence>
<evidence type="ECO:0000313" key="5">
    <source>
        <dbReference type="RefSeq" id="XP_021856436.2"/>
    </source>
</evidence>
<feature type="region of interest" description="Disordered" evidence="1">
    <location>
        <begin position="57"/>
        <end position="81"/>
    </location>
</feature>
<dbReference type="PANTHER" id="PTHR48227:SF1">
    <property type="entry name" value="DNA LIGASE 1-LIKE"/>
    <property type="match status" value="1"/>
</dbReference>
<name>A0A9R0K2T1_SPIOL</name>
<protein>
    <submittedName>
        <fullName evidence="3 4">PWWP domain-containing protein 3-like</fullName>
    </submittedName>
</protein>
<gene>
    <name evidence="3 4 5 6" type="primary">LOC110795728</name>
</gene>
<dbReference type="AlphaFoldDB" id="A0A9R0K2T1"/>
<reference evidence="3 4" key="2">
    <citation type="submission" date="2025-05" db="UniProtKB">
        <authorList>
            <consortium name="RefSeq"/>
        </authorList>
    </citation>
    <scope>IDENTIFICATION</scope>
    <source>
        <tissue evidence="3 4">Leaf</tissue>
    </source>
</reference>
<dbReference type="KEGG" id="soe:110795728"/>
<dbReference type="RefSeq" id="XP_021856434.2">
    <property type="nucleotide sequence ID" value="XM_022000742.2"/>
</dbReference>
<feature type="compositionally biased region" description="Basic and acidic residues" evidence="1">
    <location>
        <begin position="222"/>
        <end position="250"/>
    </location>
</feature>
<accession>A0A9R0K2T1</accession>
<proteinExistence type="predicted"/>
<evidence type="ECO:0000256" key="1">
    <source>
        <dbReference type="SAM" id="MobiDB-lite"/>
    </source>
</evidence>
<keyword evidence="2" id="KW-1185">Reference proteome</keyword>
<dbReference type="RefSeq" id="XP_021856436.2">
    <property type="nucleotide sequence ID" value="XM_022000744.2"/>
</dbReference>
<feature type="compositionally biased region" description="Basic residues" evidence="1">
    <location>
        <begin position="57"/>
        <end position="72"/>
    </location>
</feature>
<dbReference type="RefSeq" id="XP_021856437.2">
    <property type="nucleotide sequence ID" value="XM_022000745.2"/>
</dbReference>
<reference evidence="2" key="1">
    <citation type="journal article" date="2021" name="Nat. Commun.">
        <title>Genomic analyses provide insights into spinach domestication and the genetic basis of agronomic traits.</title>
        <authorList>
            <person name="Cai X."/>
            <person name="Sun X."/>
            <person name="Xu C."/>
            <person name="Sun H."/>
            <person name="Wang X."/>
            <person name="Ge C."/>
            <person name="Zhang Z."/>
            <person name="Wang Q."/>
            <person name="Fei Z."/>
            <person name="Jiao C."/>
            <person name="Wang Q."/>
        </authorList>
    </citation>
    <scope>NUCLEOTIDE SEQUENCE [LARGE SCALE GENOMIC DNA]</scope>
    <source>
        <strain evidence="2">cv. Varoflay</strain>
    </source>
</reference>
<evidence type="ECO:0000313" key="3">
    <source>
        <dbReference type="RefSeq" id="XP_021856434.2"/>
    </source>
</evidence>
<evidence type="ECO:0000313" key="2">
    <source>
        <dbReference type="Proteomes" id="UP000813463"/>
    </source>
</evidence>
<feature type="compositionally biased region" description="Basic and acidic residues" evidence="1">
    <location>
        <begin position="267"/>
        <end position="286"/>
    </location>
</feature>
<dbReference type="Proteomes" id="UP000813463">
    <property type="component" value="Chromosome 4"/>
</dbReference>
<evidence type="ECO:0000313" key="6">
    <source>
        <dbReference type="RefSeq" id="XP_021856437.2"/>
    </source>
</evidence>
<organism evidence="2 5">
    <name type="scientific">Spinacia oleracea</name>
    <name type="common">Spinach</name>
    <dbReference type="NCBI Taxonomy" id="3562"/>
    <lineage>
        <taxon>Eukaryota</taxon>
        <taxon>Viridiplantae</taxon>
        <taxon>Streptophyta</taxon>
        <taxon>Embryophyta</taxon>
        <taxon>Tracheophyta</taxon>
        <taxon>Spermatophyta</taxon>
        <taxon>Magnoliopsida</taxon>
        <taxon>eudicotyledons</taxon>
        <taxon>Gunneridae</taxon>
        <taxon>Pentapetalae</taxon>
        <taxon>Caryophyllales</taxon>
        <taxon>Chenopodiaceae</taxon>
        <taxon>Chenopodioideae</taxon>
        <taxon>Anserineae</taxon>
        <taxon>Spinacia</taxon>
    </lineage>
</organism>